<dbReference type="RefSeq" id="WP_183857219.1">
    <property type="nucleotide sequence ID" value="NZ_JACHOO010000006.1"/>
</dbReference>
<evidence type="ECO:0000256" key="2">
    <source>
        <dbReference type="ARBA" id="ARBA00023015"/>
    </source>
</evidence>
<comment type="similarity">
    <text evidence="1">Belongs to the sigma-70 factor family. ECF subfamily.</text>
</comment>
<dbReference type="InterPro" id="IPR014284">
    <property type="entry name" value="RNA_pol_sigma-70_dom"/>
</dbReference>
<comment type="caution">
    <text evidence="7">The sequence shown here is derived from an EMBL/GenBank/DDBJ whole genome shotgun (WGS) entry which is preliminary data.</text>
</comment>
<dbReference type="InterPro" id="IPR007627">
    <property type="entry name" value="RNA_pol_sigma70_r2"/>
</dbReference>
<keyword evidence="4" id="KW-0804">Transcription</keyword>
<dbReference type="Proteomes" id="UP000523821">
    <property type="component" value="Unassembled WGS sequence"/>
</dbReference>
<keyword evidence="3" id="KW-0731">Sigma factor</keyword>
<dbReference type="EMBL" id="JACHOO010000006">
    <property type="protein sequence ID" value="MBB5753952.1"/>
    <property type="molecule type" value="Genomic_DNA"/>
</dbReference>
<dbReference type="SUPFAM" id="SSF88659">
    <property type="entry name" value="Sigma3 and sigma4 domains of RNA polymerase sigma factors"/>
    <property type="match status" value="1"/>
</dbReference>
<evidence type="ECO:0000256" key="3">
    <source>
        <dbReference type="ARBA" id="ARBA00023082"/>
    </source>
</evidence>
<sequence>MIATLADVFLSHRRSIMWSVMRIVRDRQTAEDVTQETYLRAQRAAEHAPIDHVEAFLFQTARNLALNHRRRQTMRGRIERDGVPDVDVANVASGVPSQEAGLIHRQRLHCIAETVSKLPPRARTAWLLSRIEKWPYPKIAEHLGVSPNTVFNDLKRAHAECIAALAKIDRD</sequence>
<dbReference type="NCBIfam" id="TIGR02937">
    <property type="entry name" value="sigma70-ECF"/>
    <property type="match status" value="1"/>
</dbReference>
<proteinExistence type="inferred from homology"/>
<keyword evidence="2" id="KW-0805">Transcription regulation</keyword>
<evidence type="ECO:0000256" key="1">
    <source>
        <dbReference type="ARBA" id="ARBA00010641"/>
    </source>
</evidence>
<dbReference type="PANTHER" id="PTHR43133:SF63">
    <property type="entry name" value="RNA POLYMERASE SIGMA FACTOR FECI-RELATED"/>
    <property type="match status" value="1"/>
</dbReference>
<reference evidence="7 8" key="1">
    <citation type="submission" date="2020-08" db="EMBL/GenBank/DDBJ databases">
        <title>Genomic Encyclopedia of Type Strains, Phase IV (KMG-IV): sequencing the most valuable type-strain genomes for metagenomic binning, comparative biology and taxonomic classification.</title>
        <authorList>
            <person name="Goeker M."/>
        </authorList>
    </citation>
    <scope>NUCLEOTIDE SEQUENCE [LARGE SCALE GENOMIC DNA]</scope>
    <source>
        <strain evidence="7 8">DSM 16268</strain>
    </source>
</reference>
<gene>
    <name evidence="7" type="ORF">GGQ63_003027</name>
</gene>
<dbReference type="AlphaFoldDB" id="A0A7W9L2X2"/>
<name>A0A7W9L2X2_9HYPH</name>
<dbReference type="GO" id="GO:0016987">
    <property type="term" value="F:sigma factor activity"/>
    <property type="evidence" value="ECO:0007669"/>
    <property type="project" value="UniProtKB-KW"/>
</dbReference>
<accession>A0A7W9L2X2</accession>
<organism evidence="7 8">
    <name type="scientific">Prosthecomicrobium pneumaticum</name>
    <dbReference type="NCBI Taxonomy" id="81895"/>
    <lineage>
        <taxon>Bacteria</taxon>
        <taxon>Pseudomonadati</taxon>
        <taxon>Pseudomonadota</taxon>
        <taxon>Alphaproteobacteria</taxon>
        <taxon>Hyphomicrobiales</taxon>
        <taxon>Kaistiaceae</taxon>
        <taxon>Prosthecomicrobium</taxon>
    </lineage>
</organism>
<dbReference type="Pfam" id="PF04542">
    <property type="entry name" value="Sigma70_r2"/>
    <property type="match status" value="1"/>
</dbReference>
<dbReference type="InterPro" id="IPR039425">
    <property type="entry name" value="RNA_pol_sigma-70-like"/>
</dbReference>
<dbReference type="Gene3D" id="1.10.1740.10">
    <property type="match status" value="1"/>
</dbReference>
<dbReference type="PANTHER" id="PTHR43133">
    <property type="entry name" value="RNA POLYMERASE ECF-TYPE SIGMA FACTO"/>
    <property type="match status" value="1"/>
</dbReference>
<evidence type="ECO:0000259" key="5">
    <source>
        <dbReference type="Pfam" id="PF04542"/>
    </source>
</evidence>
<dbReference type="Gene3D" id="1.10.10.10">
    <property type="entry name" value="Winged helix-like DNA-binding domain superfamily/Winged helix DNA-binding domain"/>
    <property type="match status" value="1"/>
</dbReference>
<dbReference type="GO" id="GO:0006352">
    <property type="term" value="P:DNA-templated transcription initiation"/>
    <property type="evidence" value="ECO:0007669"/>
    <property type="project" value="InterPro"/>
</dbReference>
<feature type="domain" description="RNA polymerase sigma-70 region 2" evidence="5">
    <location>
        <begin position="9"/>
        <end position="73"/>
    </location>
</feature>
<protein>
    <submittedName>
        <fullName evidence="7">RNA polymerase sigma factor (Sigma-70 family)</fullName>
    </submittedName>
</protein>
<dbReference type="GO" id="GO:0003677">
    <property type="term" value="F:DNA binding"/>
    <property type="evidence" value="ECO:0007669"/>
    <property type="project" value="InterPro"/>
</dbReference>
<dbReference type="InterPro" id="IPR013325">
    <property type="entry name" value="RNA_pol_sigma_r2"/>
</dbReference>
<dbReference type="InterPro" id="IPR036388">
    <property type="entry name" value="WH-like_DNA-bd_sf"/>
</dbReference>
<evidence type="ECO:0000256" key="4">
    <source>
        <dbReference type="ARBA" id="ARBA00023163"/>
    </source>
</evidence>
<keyword evidence="8" id="KW-1185">Reference proteome</keyword>
<dbReference type="InterPro" id="IPR013324">
    <property type="entry name" value="RNA_pol_sigma_r3/r4-like"/>
</dbReference>
<evidence type="ECO:0000259" key="6">
    <source>
        <dbReference type="Pfam" id="PF08281"/>
    </source>
</evidence>
<evidence type="ECO:0000313" key="7">
    <source>
        <dbReference type="EMBL" id="MBB5753952.1"/>
    </source>
</evidence>
<feature type="domain" description="RNA polymerase sigma factor 70 region 4 type 2" evidence="6">
    <location>
        <begin position="109"/>
        <end position="158"/>
    </location>
</feature>
<evidence type="ECO:0000313" key="8">
    <source>
        <dbReference type="Proteomes" id="UP000523821"/>
    </source>
</evidence>
<dbReference type="Pfam" id="PF08281">
    <property type="entry name" value="Sigma70_r4_2"/>
    <property type="match status" value="1"/>
</dbReference>
<dbReference type="SUPFAM" id="SSF88946">
    <property type="entry name" value="Sigma2 domain of RNA polymerase sigma factors"/>
    <property type="match status" value="1"/>
</dbReference>
<dbReference type="InterPro" id="IPR013249">
    <property type="entry name" value="RNA_pol_sigma70_r4_t2"/>
</dbReference>